<dbReference type="InterPro" id="IPR028082">
    <property type="entry name" value="Peripla_BP_I"/>
</dbReference>
<accession>A0A0F8Z3H8</accession>
<dbReference type="Gene3D" id="3.40.50.2300">
    <property type="match status" value="2"/>
</dbReference>
<comment type="caution">
    <text evidence="4">The sequence shown here is derived from an EMBL/GenBank/DDBJ whole genome shotgun (WGS) entry which is preliminary data.</text>
</comment>
<evidence type="ECO:0000259" key="3">
    <source>
        <dbReference type="Pfam" id="PF13407"/>
    </source>
</evidence>
<dbReference type="InterPro" id="IPR050555">
    <property type="entry name" value="Bact_Solute-Bind_Prot2"/>
</dbReference>
<feature type="non-terminal residue" evidence="4">
    <location>
        <position position="1"/>
    </location>
</feature>
<dbReference type="PANTHER" id="PTHR30036:SF7">
    <property type="entry name" value="ABC TRANSPORTER PERIPLASMIC-BINDING PROTEIN YPHF"/>
    <property type="match status" value="1"/>
</dbReference>
<gene>
    <name evidence="4" type="ORF">LCGC14_2744840</name>
</gene>
<comment type="similarity">
    <text evidence="2">Belongs to the bacterial solute-binding protein 2 family.</text>
</comment>
<dbReference type="GO" id="GO:0030246">
    <property type="term" value="F:carbohydrate binding"/>
    <property type="evidence" value="ECO:0007669"/>
    <property type="project" value="TreeGrafter"/>
</dbReference>
<name>A0A0F8Z3H8_9ZZZZ</name>
<evidence type="ECO:0000256" key="1">
    <source>
        <dbReference type="ARBA" id="ARBA00004196"/>
    </source>
</evidence>
<dbReference type="EMBL" id="LAZR01050030">
    <property type="protein sequence ID" value="KKK88273.1"/>
    <property type="molecule type" value="Genomic_DNA"/>
</dbReference>
<sequence>LAVDESTYLISETVAASQAVVQDSSDGRLLADDEASIDVWIEDAAGSVVLGPFPTGYDAANQRFEITWNPSQLSQPGTYDVVAEAIDQGVPVVAFNVDSNDPANRRLSCVSQKLYEAGRSLGERAAEHVPANAKILMTMHSEGASALDDRLRGIQDALTQKQIIPTVVISGMLPAEAAEVITMALKADPEIKIVLCTGQADTEGAGLAVEQHFADGGFYVAGFDLSPEILRMVDEGTIDFVIDQQPYMQGFYPVIQLALYCRYGIKPASIDAGAGIVTKENAASVLKLSNEGYR</sequence>
<reference evidence="4" key="1">
    <citation type="journal article" date="2015" name="Nature">
        <title>Complex archaea that bridge the gap between prokaryotes and eukaryotes.</title>
        <authorList>
            <person name="Spang A."/>
            <person name="Saw J.H."/>
            <person name="Jorgensen S.L."/>
            <person name="Zaremba-Niedzwiedzka K."/>
            <person name="Martijn J."/>
            <person name="Lind A.E."/>
            <person name="van Eijk R."/>
            <person name="Schleper C."/>
            <person name="Guy L."/>
            <person name="Ettema T.J."/>
        </authorList>
    </citation>
    <scope>NUCLEOTIDE SEQUENCE</scope>
</reference>
<dbReference type="InterPro" id="IPR025997">
    <property type="entry name" value="SBP_2_dom"/>
</dbReference>
<comment type="subcellular location">
    <subcellularLocation>
        <location evidence="1">Cell envelope</location>
    </subcellularLocation>
</comment>
<protein>
    <recommendedName>
        <fullName evidence="3">Periplasmic binding protein domain-containing protein</fullName>
    </recommendedName>
</protein>
<evidence type="ECO:0000256" key="2">
    <source>
        <dbReference type="ARBA" id="ARBA00007639"/>
    </source>
</evidence>
<feature type="domain" description="Periplasmic binding protein" evidence="3">
    <location>
        <begin position="76"/>
        <end position="258"/>
    </location>
</feature>
<proteinExistence type="inferred from homology"/>
<dbReference type="SUPFAM" id="SSF53822">
    <property type="entry name" value="Periplasmic binding protein-like I"/>
    <property type="match status" value="1"/>
</dbReference>
<dbReference type="PANTHER" id="PTHR30036">
    <property type="entry name" value="D-XYLOSE-BINDING PERIPLASMIC PROTEIN"/>
    <property type="match status" value="1"/>
</dbReference>
<dbReference type="GO" id="GO:0030288">
    <property type="term" value="C:outer membrane-bounded periplasmic space"/>
    <property type="evidence" value="ECO:0007669"/>
    <property type="project" value="TreeGrafter"/>
</dbReference>
<evidence type="ECO:0000313" key="4">
    <source>
        <dbReference type="EMBL" id="KKK88273.1"/>
    </source>
</evidence>
<dbReference type="Pfam" id="PF13407">
    <property type="entry name" value="Peripla_BP_4"/>
    <property type="match status" value="1"/>
</dbReference>
<organism evidence="4">
    <name type="scientific">marine sediment metagenome</name>
    <dbReference type="NCBI Taxonomy" id="412755"/>
    <lineage>
        <taxon>unclassified sequences</taxon>
        <taxon>metagenomes</taxon>
        <taxon>ecological metagenomes</taxon>
    </lineage>
</organism>
<dbReference type="AlphaFoldDB" id="A0A0F8Z3H8"/>